<reference evidence="2" key="1">
    <citation type="journal article" date="2014" name="Genome Announc.">
        <title>Draft genome sequence of Rhodosporidium toruloides CECT1137, an oleaginous yeast of biotechnological interest.</title>
        <authorList>
            <person name="Morin N."/>
            <person name="Calcas X."/>
            <person name="Devillers H."/>
            <person name="Durrens P."/>
            <person name="Sherman D.J."/>
            <person name="Nicaud J.-M."/>
            <person name="Neuveglise C."/>
        </authorList>
    </citation>
    <scope>NUCLEOTIDE SEQUENCE</scope>
    <source>
        <strain evidence="2">CECT1137</strain>
    </source>
</reference>
<dbReference type="AlphaFoldDB" id="A0A061B3Q3"/>
<proteinExistence type="predicted"/>
<feature type="region of interest" description="Disordered" evidence="1">
    <location>
        <begin position="1"/>
        <end position="45"/>
    </location>
</feature>
<evidence type="ECO:0000313" key="2">
    <source>
        <dbReference type="EMBL" id="CDR41643.1"/>
    </source>
</evidence>
<name>A0A061B3Q3_RHOTO</name>
<evidence type="ECO:0000256" key="1">
    <source>
        <dbReference type="SAM" id="MobiDB-lite"/>
    </source>
</evidence>
<sequence>MSANPAAPTDEPSSHPSNRLSRSPDEDAGKATPAQNGSRGLFMTAPRSLSSLPTGILQHIFTQLHQSLRSRVLGPLEDCADRCDTSFSTSGSSTSRCPSGRADLPSWPTLPVQLPDVCKILY</sequence>
<dbReference type="EMBL" id="LK052941">
    <property type="protein sequence ID" value="CDR41643.1"/>
    <property type="molecule type" value="Genomic_DNA"/>
</dbReference>
<protein>
    <submittedName>
        <fullName evidence="2">RHTO0S06e03774g1_1</fullName>
    </submittedName>
</protein>
<gene>
    <name evidence="2" type="ORF">RHTO0S_06e03774g</name>
</gene>
<accession>A0A061B3Q3</accession>
<organism evidence="2">
    <name type="scientific">Rhodotorula toruloides</name>
    <name type="common">Yeast</name>
    <name type="synonym">Rhodosporidium toruloides</name>
    <dbReference type="NCBI Taxonomy" id="5286"/>
    <lineage>
        <taxon>Eukaryota</taxon>
        <taxon>Fungi</taxon>
        <taxon>Dikarya</taxon>
        <taxon>Basidiomycota</taxon>
        <taxon>Pucciniomycotina</taxon>
        <taxon>Microbotryomycetes</taxon>
        <taxon>Sporidiobolales</taxon>
        <taxon>Sporidiobolaceae</taxon>
        <taxon>Rhodotorula</taxon>
    </lineage>
</organism>